<evidence type="ECO:0000313" key="3">
    <source>
        <dbReference type="Proteomes" id="UP000310158"/>
    </source>
</evidence>
<dbReference type="PANTHER" id="PTHR38846">
    <property type="entry name" value="C3H1-TYPE DOMAIN-CONTAINING PROTEIN"/>
    <property type="match status" value="1"/>
</dbReference>
<keyword evidence="3" id="KW-1185">Reference proteome</keyword>
<dbReference type="EMBL" id="SGPL01000622">
    <property type="protein sequence ID" value="THH09544.1"/>
    <property type="molecule type" value="Genomic_DNA"/>
</dbReference>
<accession>A0A4S4LCP8</accession>
<dbReference type="AlphaFoldDB" id="A0A4S4LCP8"/>
<feature type="region of interest" description="Disordered" evidence="1">
    <location>
        <begin position="47"/>
        <end position="108"/>
    </location>
</feature>
<proteinExistence type="predicted"/>
<evidence type="ECO:0000313" key="2">
    <source>
        <dbReference type="EMBL" id="THH09544.1"/>
    </source>
</evidence>
<organism evidence="2 3">
    <name type="scientific">Bondarzewia mesenterica</name>
    <dbReference type="NCBI Taxonomy" id="1095465"/>
    <lineage>
        <taxon>Eukaryota</taxon>
        <taxon>Fungi</taxon>
        <taxon>Dikarya</taxon>
        <taxon>Basidiomycota</taxon>
        <taxon>Agaricomycotina</taxon>
        <taxon>Agaricomycetes</taxon>
        <taxon>Russulales</taxon>
        <taxon>Bondarzewiaceae</taxon>
        <taxon>Bondarzewia</taxon>
    </lineage>
</organism>
<reference evidence="2 3" key="1">
    <citation type="submission" date="2019-02" db="EMBL/GenBank/DDBJ databases">
        <title>Genome sequencing of the rare red list fungi Bondarzewia mesenterica.</title>
        <authorList>
            <person name="Buettner E."/>
            <person name="Kellner H."/>
        </authorList>
    </citation>
    <scope>NUCLEOTIDE SEQUENCE [LARGE SCALE GENOMIC DNA]</scope>
    <source>
        <strain evidence="2 3">DSM 108281</strain>
    </source>
</reference>
<dbReference type="PANTHER" id="PTHR38846:SF1">
    <property type="entry name" value="C3H1-TYPE DOMAIN-CONTAINING PROTEIN"/>
    <property type="match status" value="1"/>
</dbReference>
<dbReference type="OrthoDB" id="6105938at2759"/>
<gene>
    <name evidence="2" type="ORF">EW146_g8659</name>
</gene>
<protein>
    <submittedName>
        <fullName evidence="2">Uncharacterized protein</fullName>
    </submittedName>
</protein>
<feature type="compositionally biased region" description="Polar residues" evidence="1">
    <location>
        <begin position="84"/>
        <end position="94"/>
    </location>
</feature>
<comment type="caution">
    <text evidence="2">The sequence shown here is derived from an EMBL/GenBank/DDBJ whole genome shotgun (WGS) entry which is preliminary data.</text>
</comment>
<name>A0A4S4LCP8_9AGAM</name>
<dbReference type="Proteomes" id="UP000310158">
    <property type="component" value="Unassembled WGS sequence"/>
</dbReference>
<evidence type="ECO:0000256" key="1">
    <source>
        <dbReference type="SAM" id="MobiDB-lite"/>
    </source>
</evidence>
<sequence>MLAHLGKRVPSIIAKSPARTVATHNLHNVESELGSLAGFKTSMIGHTQSCTQSSSSSLSCSHPHHTSARGIPSSYPSARRELHTTSSLSMPASSRHTKDDIDPDSVVPPYYVERKRQRDAVEERKEMEGSLMYELNAGLISGDIAASTRRDPRKVPTEFATGNGAVIHPSGFVVPSPGVAVEPMADRRHHDLRQQTAAVAERVSEEDYKGVNAQLRTRAEKVPFEVVEVDGSVRHPSGFEPPTPVHQFPIDKWMEAGASKTRVDKVRAGQKRQRVFVEHLLPGKGDFVLCRCVRVMDIVHLNPGIGFVTPPSYTSGTEYDATCLCSGLNSFDMTTFVRDETASIVSEFRRLALQEGWTRRSKTYKAERRHFFGEAAVEEFHKYFGENVSSLQAWQDLCRQLGVVIDGMPPGSITECKRLLKGVYVNIVDLVDSQISGNTVKTFSSAKDLSKYIRRTGKVFPRERAKANPLLRQFLIIVT</sequence>
<feature type="compositionally biased region" description="Low complexity" evidence="1">
    <location>
        <begin position="47"/>
        <end position="61"/>
    </location>
</feature>